<dbReference type="EC" id="5.1.3.3" evidence="4 8"/>
<dbReference type="PANTHER" id="PTHR10091">
    <property type="entry name" value="ALDOSE-1-EPIMERASE"/>
    <property type="match status" value="1"/>
</dbReference>
<dbReference type="GO" id="GO:0005737">
    <property type="term" value="C:cytoplasm"/>
    <property type="evidence" value="ECO:0007669"/>
    <property type="project" value="TreeGrafter"/>
</dbReference>
<proteinExistence type="inferred from homology"/>
<feature type="binding site" evidence="10">
    <location>
        <position position="243"/>
    </location>
    <ligand>
        <name>beta-D-galactose</name>
        <dbReference type="ChEBI" id="CHEBI:27667"/>
    </ligand>
</feature>
<evidence type="ECO:0000313" key="12">
    <source>
        <dbReference type="EMBL" id="OJG80510.1"/>
    </source>
</evidence>
<dbReference type="GO" id="GO:0006006">
    <property type="term" value="P:glucose metabolic process"/>
    <property type="evidence" value="ECO:0007669"/>
    <property type="project" value="TreeGrafter"/>
</dbReference>
<dbReference type="AlphaFoldDB" id="A0A1L8WHK7"/>
<dbReference type="NCBIfam" id="NF008277">
    <property type="entry name" value="PRK11055.1"/>
    <property type="match status" value="1"/>
</dbReference>
<comment type="catalytic activity">
    <reaction evidence="1 8">
        <text>alpha-D-glucose = beta-D-glucose</text>
        <dbReference type="Rhea" id="RHEA:10264"/>
        <dbReference type="ChEBI" id="CHEBI:15903"/>
        <dbReference type="ChEBI" id="CHEBI:17925"/>
        <dbReference type="EC" id="5.1.3.3"/>
    </reaction>
</comment>
<evidence type="ECO:0000256" key="9">
    <source>
        <dbReference type="PIRSR" id="PIRSR005096-1"/>
    </source>
</evidence>
<evidence type="ECO:0000256" key="6">
    <source>
        <dbReference type="ARBA" id="ARBA00023235"/>
    </source>
</evidence>
<evidence type="ECO:0000256" key="1">
    <source>
        <dbReference type="ARBA" id="ARBA00001614"/>
    </source>
</evidence>
<keyword evidence="6 8" id="KW-0413">Isomerase</keyword>
<protein>
    <recommendedName>
        <fullName evidence="5 8">Aldose 1-epimerase</fullName>
        <ecNumber evidence="4 8">5.1.3.3</ecNumber>
    </recommendedName>
</protein>
<dbReference type="Pfam" id="PF01263">
    <property type="entry name" value="Aldose_epim"/>
    <property type="match status" value="1"/>
</dbReference>
<evidence type="ECO:0000256" key="3">
    <source>
        <dbReference type="ARBA" id="ARBA00006206"/>
    </source>
</evidence>
<dbReference type="RefSeq" id="WP_071855744.1">
    <property type="nucleotide sequence ID" value="NZ_JXLB01000014.1"/>
</dbReference>
<keyword evidence="7 8" id="KW-0119">Carbohydrate metabolism</keyword>
<comment type="similarity">
    <text evidence="3 8">Belongs to the aldose epimerase family.</text>
</comment>
<name>A0A1L8WHK7_9ENTE</name>
<evidence type="ECO:0000256" key="11">
    <source>
        <dbReference type="PIRSR" id="PIRSR005096-3"/>
    </source>
</evidence>
<dbReference type="InterPro" id="IPR047215">
    <property type="entry name" value="Galactose_mutarotase-like"/>
</dbReference>
<dbReference type="Proteomes" id="UP000182152">
    <property type="component" value="Unassembled WGS sequence"/>
</dbReference>
<evidence type="ECO:0000256" key="2">
    <source>
        <dbReference type="ARBA" id="ARBA00005028"/>
    </source>
</evidence>
<evidence type="ECO:0000256" key="5">
    <source>
        <dbReference type="ARBA" id="ARBA00014165"/>
    </source>
</evidence>
<reference evidence="12 13" key="1">
    <citation type="submission" date="2014-12" db="EMBL/GenBank/DDBJ databases">
        <title>Draft genome sequences of 29 type strains of Enterococci.</title>
        <authorList>
            <person name="Zhong Z."/>
            <person name="Sun Z."/>
            <person name="Liu W."/>
            <person name="Zhang W."/>
            <person name="Zhang H."/>
        </authorList>
    </citation>
    <scope>NUCLEOTIDE SEQUENCE [LARGE SCALE GENOMIC DNA]</scope>
    <source>
        <strain evidence="12 13">DSM 15687</strain>
    </source>
</reference>
<dbReference type="SUPFAM" id="SSF74650">
    <property type="entry name" value="Galactose mutarotase-like"/>
    <property type="match status" value="1"/>
</dbReference>
<dbReference type="InterPro" id="IPR008183">
    <property type="entry name" value="Aldose_1/G6P_1-epimerase"/>
</dbReference>
<sequence length="344" mass="38486">MTITEKEFGLGYHLITLTNNQGLQLAVTDLGARIVQLNAQQKELILGFDSAQEYLTKDSYIGAFIGRTAGRIEKGQFSLHDQVYQLSTDPETGHSLHGGSPGFELKKWTYQTMEDEQESSVKFTIKSPDGEHGFPGNLSVEVYYTLTQDNVWYVTTQARSDKETLFNPTNHVYFNLTGDVTQPIDQHTLWLDSSYFAPLRADSIPIGEKAAVLGTPFNFQKPQKLVNVFASNFEQKNLFNGIDHPFFLNKPGVENISAYLLSPDEKIKVSIATDSPSIVLFTANFGSNTPEMRGKKLVNHGGITFETQVAPAAEHYPTFGDIRLAPHQTFKTMTKFKIDVRKGY</sequence>
<dbReference type="STRING" id="150033.RV14_GL000572"/>
<evidence type="ECO:0000256" key="8">
    <source>
        <dbReference type="PIRNR" id="PIRNR005096"/>
    </source>
</evidence>
<gene>
    <name evidence="12" type="ORF">RV14_GL000572</name>
</gene>
<comment type="pathway">
    <text evidence="2 8">Carbohydrate metabolism; hexose metabolism.</text>
</comment>
<evidence type="ECO:0000256" key="10">
    <source>
        <dbReference type="PIRSR" id="PIRSR005096-2"/>
    </source>
</evidence>
<keyword evidence="13" id="KW-1185">Reference proteome</keyword>
<dbReference type="PANTHER" id="PTHR10091:SF0">
    <property type="entry name" value="GALACTOSE MUTAROTASE"/>
    <property type="match status" value="1"/>
</dbReference>
<dbReference type="GO" id="GO:0004034">
    <property type="term" value="F:aldose 1-epimerase activity"/>
    <property type="evidence" value="ECO:0007669"/>
    <property type="project" value="UniProtKB-EC"/>
</dbReference>
<accession>A0A1L8WHK7</accession>
<organism evidence="12 13">
    <name type="scientific">Enterococcus ratti</name>
    <dbReference type="NCBI Taxonomy" id="150033"/>
    <lineage>
        <taxon>Bacteria</taxon>
        <taxon>Bacillati</taxon>
        <taxon>Bacillota</taxon>
        <taxon>Bacilli</taxon>
        <taxon>Lactobacillales</taxon>
        <taxon>Enterococcaceae</taxon>
        <taxon>Enterococcus</taxon>
    </lineage>
</organism>
<dbReference type="OrthoDB" id="9779408at2"/>
<dbReference type="InterPro" id="IPR014718">
    <property type="entry name" value="GH-type_carb-bd"/>
</dbReference>
<evidence type="ECO:0000256" key="7">
    <source>
        <dbReference type="ARBA" id="ARBA00023277"/>
    </source>
</evidence>
<dbReference type="InterPro" id="IPR011013">
    <property type="entry name" value="Gal_mutarotase_sf_dom"/>
</dbReference>
<dbReference type="InterPro" id="IPR018052">
    <property type="entry name" value="Ald1_epimerase_CS"/>
</dbReference>
<feature type="binding site" evidence="11">
    <location>
        <begin position="171"/>
        <end position="173"/>
    </location>
    <ligand>
        <name>beta-D-galactose</name>
        <dbReference type="ChEBI" id="CHEBI:27667"/>
    </ligand>
</feature>
<dbReference type="EMBL" id="JXLB01000014">
    <property type="protein sequence ID" value="OJG80510.1"/>
    <property type="molecule type" value="Genomic_DNA"/>
</dbReference>
<dbReference type="GO" id="GO:0033499">
    <property type="term" value="P:galactose catabolic process via UDP-galactose, Leloir pathway"/>
    <property type="evidence" value="ECO:0007669"/>
    <property type="project" value="TreeGrafter"/>
</dbReference>
<dbReference type="UniPathway" id="UPA00242"/>
<dbReference type="GO" id="GO:0030246">
    <property type="term" value="F:carbohydrate binding"/>
    <property type="evidence" value="ECO:0007669"/>
    <property type="project" value="InterPro"/>
</dbReference>
<dbReference type="CDD" id="cd09019">
    <property type="entry name" value="galactose_mutarotase_like"/>
    <property type="match status" value="1"/>
</dbReference>
<feature type="active site" description="Proton acceptor" evidence="9">
    <location>
        <position position="306"/>
    </location>
</feature>
<feature type="active site" description="Proton donor" evidence="9">
    <location>
        <position position="171"/>
    </location>
</feature>
<evidence type="ECO:0000313" key="13">
    <source>
        <dbReference type="Proteomes" id="UP000182152"/>
    </source>
</evidence>
<dbReference type="PROSITE" id="PS00545">
    <property type="entry name" value="ALDOSE_1_EPIMERASE"/>
    <property type="match status" value="1"/>
</dbReference>
<dbReference type="PIRSF" id="PIRSF005096">
    <property type="entry name" value="GALM"/>
    <property type="match status" value="1"/>
</dbReference>
<evidence type="ECO:0000256" key="4">
    <source>
        <dbReference type="ARBA" id="ARBA00013185"/>
    </source>
</evidence>
<dbReference type="InterPro" id="IPR015443">
    <property type="entry name" value="Aldose_1-epimerase"/>
</dbReference>
<comment type="caution">
    <text evidence="12">The sequence shown here is derived from an EMBL/GenBank/DDBJ whole genome shotgun (WGS) entry which is preliminary data.</text>
</comment>
<dbReference type="Gene3D" id="2.70.98.10">
    <property type="match status" value="1"/>
</dbReference>